<keyword evidence="1" id="KW-1133">Transmembrane helix</keyword>
<keyword evidence="1" id="KW-0472">Membrane</keyword>
<accession>A0A699TC49</accession>
<feature type="non-terminal residue" evidence="2">
    <location>
        <position position="1"/>
    </location>
</feature>
<gene>
    <name evidence="2" type="ORF">Tci_879409</name>
</gene>
<keyword evidence="1" id="KW-0812">Transmembrane</keyword>
<dbReference type="EMBL" id="BKCJ011231540">
    <property type="protein sequence ID" value="GFD07440.1"/>
    <property type="molecule type" value="Genomic_DNA"/>
</dbReference>
<feature type="transmembrane region" description="Helical" evidence="1">
    <location>
        <begin position="144"/>
        <end position="161"/>
    </location>
</feature>
<evidence type="ECO:0000313" key="2">
    <source>
        <dbReference type="EMBL" id="GFD07440.1"/>
    </source>
</evidence>
<comment type="caution">
    <text evidence="2">The sequence shown here is derived from an EMBL/GenBank/DDBJ whole genome shotgun (WGS) entry which is preliminary data.</text>
</comment>
<proteinExistence type="predicted"/>
<sequence length="163" mass="16908">NSFSDPTVHDVSTPMKNNLDYAEELVRLQRQEYEAHSTAAKHGFEFSIDTAALVLASCVSAGSVPARGVPVGSVPASSVPTGEVLAGNIVSAGFGDPAASASVLAVLTTAPAATSLLPHGHSLSSCEHTTRFPSPFDLGNHQPTLAFSLLLPLMMIFVLILPT</sequence>
<evidence type="ECO:0000256" key="1">
    <source>
        <dbReference type="SAM" id="Phobius"/>
    </source>
</evidence>
<protein>
    <submittedName>
        <fullName evidence="2">Uncharacterized protein</fullName>
    </submittedName>
</protein>
<dbReference type="AlphaFoldDB" id="A0A699TC49"/>
<organism evidence="2">
    <name type="scientific">Tanacetum cinerariifolium</name>
    <name type="common">Dalmatian daisy</name>
    <name type="synonym">Chrysanthemum cinerariifolium</name>
    <dbReference type="NCBI Taxonomy" id="118510"/>
    <lineage>
        <taxon>Eukaryota</taxon>
        <taxon>Viridiplantae</taxon>
        <taxon>Streptophyta</taxon>
        <taxon>Embryophyta</taxon>
        <taxon>Tracheophyta</taxon>
        <taxon>Spermatophyta</taxon>
        <taxon>Magnoliopsida</taxon>
        <taxon>eudicotyledons</taxon>
        <taxon>Gunneridae</taxon>
        <taxon>Pentapetalae</taxon>
        <taxon>asterids</taxon>
        <taxon>campanulids</taxon>
        <taxon>Asterales</taxon>
        <taxon>Asteraceae</taxon>
        <taxon>Asteroideae</taxon>
        <taxon>Anthemideae</taxon>
        <taxon>Anthemidinae</taxon>
        <taxon>Tanacetum</taxon>
    </lineage>
</organism>
<reference evidence="2" key="1">
    <citation type="journal article" date="2019" name="Sci. Rep.">
        <title>Draft genome of Tanacetum cinerariifolium, the natural source of mosquito coil.</title>
        <authorList>
            <person name="Yamashiro T."/>
            <person name="Shiraishi A."/>
            <person name="Satake H."/>
            <person name="Nakayama K."/>
        </authorList>
    </citation>
    <scope>NUCLEOTIDE SEQUENCE</scope>
</reference>
<name>A0A699TC49_TANCI</name>